<protein>
    <recommendedName>
        <fullName evidence="2">ABC transporter domain-containing protein</fullName>
    </recommendedName>
</protein>
<dbReference type="GeneID" id="91565159"/>
<dbReference type="Pfam" id="PF00005">
    <property type="entry name" value="ABC_tran"/>
    <property type="match status" value="1"/>
</dbReference>
<dbReference type="SUPFAM" id="SSF52540">
    <property type="entry name" value="P-loop containing nucleoside triphosphate hydrolases"/>
    <property type="match status" value="1"/>
</dbReference>
<accession>A0AB73B529</accession>
<keyword evidence="1" id="KW-0813">Transport</keyword>
<evidence type="ECO:0000259" key="2">
    <source>
        <dbReference type="Pfam" id="PF00005"/>
    </source>
</evidence>
<dbReference type="GO" id="GO:0005524">
    <property type="term" value="F:ATP binding"/>
    <property type="evidence" value="ECO:0007669"/>
    <property type="project" value="InterPro"/>
</dbReference>
<organism evidence="3 4">
    <name type="scientific">Corynebacterium flavescens</name>
    <dbReference type="NCBI Taxonomy" id="28028"/>
    <lineage>
        <taxon>Bacteria</taxon>
        <taxon>Bacillati</taxon>
        <taxon>Actinomycetota</taxon>
        <taxon>Actinomycetes</taxon>
        <taxon>Mycobacteriales</taxon>
        <taxon>Corynebacteriaceae</taxon>
        <taxon>Corynebacterium</taxon>
    </lineage>
</organism>
<gene>
    <name evidence="3" type="ORF">CFL01nite_04340</name>
</gene>
<dbReference type="PANTHER" id="PTHR42734">
    <property type="entry name" value="METAL TRANSPORT SYSTEM ATP-BINDING PROTEIN TM_0124-RELATED"/>
    <property type="match status" value="1"/>
</dbReference>
<dbReference type="GO" id="GO:0016887">
    <property type="term" value="F:ATP hydrolysis activity"/>
    <property type="evidence" value="ECO:0007669"/>
    <property type="project" value="InterPro"/>
</dbReference>
<proteinExistence type="predicted"/>
<dbReference type="InterPro" id="IPR003439">
    <property type="entry name" value="ABC_transporter-like_ATP-bd"/>
</dbReference>
<evidence type="ECO:0000313" key="4">
    <source>
        <dbReference type="Proteomes" id="UP000315353"/>
    </source>
</evidence>
<dbReference type="EMBL" id="BJNB01000004">
    <property type="protein sequence ID" value="GEB96939.1"/>
    <property type="molecule type" value="Genomic_DNA"/>
</dbReference>
<sequence length="55" mass="5881">MIEIRNATFSYPGQAPILRGINVTLEGGHIVAVLGPNGVGKTTFLRCMLGLIPWS</sequence>
<name>A0AB73B529_CORFL</name>
<dbReference type="InterPro" id="IPR050153">
    <property type="entry name" value="Metal_Ion_Import_ABC"/>
</dbReference>
<reference evidence="3 4" key="1">
    <citation type="submission" date="2019-06" db="EMBL/GenBank/DDBJ databases">
        <title>Whole genome shotgun sequence of Corynebacterium flavescens NBRC 14136.</title>
        <authorList>
            <person name="Hosoyama A."/>
            <person name="Uohara A."/>
            <person name="Ohji S."/>
            <person name="Ichikawa N."/>
        </authorList>
    </citation>
    <scope>NUCLEOTIDE SEQUENCE [LARGE SCALE GENOMIC DNA]</scope>
    <source>
        <strain evidence="3 4">NBRC 14136</strain>
    </source>
</reference>
<dbReference type="InterPro" id="IPR027417">
    <property type="entry name" value="P-loop_NTPase"/>
</dbReference>
<evidence type="ECO:0000313" key="3">
    <source>
        <dbReference type="EMBL" id="GEB96939.1"/>
    </source>
</evidence>
<evidence type="ECO:0000256" key="1">
    <source>
        <dbReference type="ARBA" id="ARBA00022448"/>
    </source>
</evidence>
<dbReference type="Gene3D" id="3.40.50.300">
    <property type="entry name" value="P-loop containing nucleotide triphosphate hydrolases"/>
    <property type="match status" value="1"/>
</dbReference>
<dbReference type="RefSeq" id="WP_084559208.1">
    <property type="nucleotide sequence ID" value="NZ_BJNB01000004.1"/>
</dbReference>
<comment type="caution">
    <text evidence="3">The sequence shown here is derived from an EMBL/GenBank/DDBJ whole genome shotgun (WGS) entry which is preliminary data.</text>
</comment>
<feature type="domain" description="ABC transporter" evidence="2">
    <location>
        <begin position="18"/>
        <end position="52"/>
    </location>
</feature>
<dbReference type="AlphaFoldDB" id="A0AB73B529"/>
<dbReference type="Proteomes" id="UP000315353">
    <property type="component" value="Unassembled WGS sequence"/>
</dbReference>